<dbReference type="SMART" id="SM00666">
    <property type="entry name" value="PB1"/>
    <property type="match status" value="1"/>
</dbReference>
<feature type="compositionally biased region" description="Low complexity" evidence="1">
    <location>
        <begin position="291"/>
        <end position="302"/>
    </location>
</feature>
<feature type="compositionally biased region" description="Polar residues" evidence="1">
    <location>
        <begin position="271"/>
        <end position="290"/>
    </location>
</feature>
<dbReference type="Proteomes" id="UP000242715">
    <property type="component" value="Unassembled WGS sequence"/>
</dbReference>
<feature type="domain" description="PB1" evidence="2">
    <location>
        <begin position="41"/>
        <end position="133"/>
    </location>
</feature>
<dbReference type="OrthoDB" id="1427260at2759"/>
<feature type="region of interest" description="Disordered" evidence="1">
    <location>
        <begin position="271"/>
        <end position="303"/>
    </location>
</feature>
<dbReference type="InterPro" id="IPR000270">
    <property type="entry name" value="PB1_dom"/>
</dbReference>
<evidence type="ECO:0000313" key="3">
    <source>
        <dbReference type="EMBL" id="GAU12852.1"/>
    </source>
</evidence>
<organism evidence="3 4">
    <name type="scientific">Trifolium subterraneum</name>
    <name type="common">Subterranean clover</name>
    <dbReference type="NCBI Taxonomy" id="3900"/>
    <lineage>
        <taxon>Eukaryota</taxon>
        <taxon>Viridiplantae</taxon>
        <taxon>Streptophyta</taxon>
        <taxon>Embryophyta</taxon>
        <taxon>Tracheophyta</taxon>
        <taxon>Spermatophyta</taxon>
        <taxon>Magnoliopsida</taxon>
        <taxon>eudicotyledons</taxon>
        <taxon>Gunneridae</taxon>
        <taxon>Pentapetalae</taxon>
        <taxon>rosids</taxon>
        <taxon>fabids</taxon>
        <taxon>Fabales</taxon>
        <taxon>Fabaceae</taxon>
        <taxon>Papilionoideae</taxon>
        <taxon>50 kb inversion clade</taxon>
        <taxon>NPAAA clade</taxon>
        <taxon>Hologalegina</taxon>
        <taxon>IRL clade</taxon>
        <taxon>Trifolieae</taxon>
        <taxon>Trifolium</taxon>
    </lineage>
</organism>
<dbReference type="InterPro" id="IPR053198">
    <property type="entry name" value="Gynoecium_Dev_Regulator"/>
</dbReference>
<evidence type="ECO:0000256" key="1">
    <source>
        <dbReference type="SAM" id="MobiDB-lite"/>
    </source>
</evidence>
<dbReference type="SUPFAM" id="SSF54277">
    <property type="entry name" value="CAD &amp; PB1 domains"/>
    <property type="match status" value="1"/>
</dbReference>
<dbReference type="PANTHER" id="PTHR31066">
    <property type="entry name" value="OS05G0427100 PROTEIN-RELATED"/>
    <property type="match status" value="1"/>
</dbReference>
<protein>
    <recommendedName>
        <fullName evidence="2">PB1 domain-containing protein</fullName>
    </recommendedName>
</protein>
<keyword evidence="4" id="KW-1185">Reference proteome</keyword>
<dbReference type="CDD" id="cd06410">
    <property type="entry name" value="PB1_UP2"/>
    <property type="match status" value="1"/>
</dbReference>
<dbReference type="Gene3D" id="3.10.20.90">
    <property type="entry name" value="Phosphatidylinositol 3-kinase Catalytic Subunit, Chain A, domain 1"/>
    <property type="match status" value="1"/>
</dbReference>
<sequence>MHPNSVVSSPRYHYHNETTDLPHVPGTKLRLLCSYGGHIMPRDNSLYYVGGDTRIVAVDRHSSLTHLCSHLSRNLLHGRRSFTLKYHLPNEDLDNLITVSTDEDLQNMIEEYDRLSSNPSPSPSRLRLFLFFSKPETAVSMDTLHHDSNNSWFVEALNNSGILSRVVSDSAAVVDNCLLNLDDYDASASSCTDENTTNTNVNKEHLIDVDYSVPVDEEDNVFNYSFDNLPQIRVRMDEQKLVEMEQQQDNNIDDVKVVNAKQDDAFLVQSQVKSDQNQQEEQVNNSAYTSPQQQPDQNPQQPATYQHQFVYINHPIGTGQMPISSYYPYYAPQSHQQLNQFPVYVMPIGLGSTQPYNMALQSNIADTNVVASTRPQIPQSIVPEVTPSVYKAPVASNSGFIQIPSNQFQQQCMNLSQNIHHPLPAHPIYGYDYGGAMQEQVYYTQTQQQHANANPPSQYQSMTPAVAAAAISDVSKQFPIDNIQQPNKNSQQV</sequence>
<evidence type="ECO:0000313" key="4">
    <source>
        <dbReference type="Proteomes" id="UP000242715"/>
    </source>
</evidence>
<dbReference type="Pfam" id="PF00564">
    <property type="entry name" value="PB1"/>
    <property type="match status" value="1"/>
</dbReference>
<evidence type="ECO:0000259" key="2">
    <source>
        <dbReference type="SMART" id="SM00666"/>
    </source>
</evidence>
<name>A0A2Z6LV95_TRISU</name>
<dbReference type="AlphaFoldDB" id="A0A2Z6LV95"/>
<reference evidence="4" key="1">
    <citation type="journal article" date="2017" name="Front. Plant Sci.">
        <title>Climate Clever Clovers: New Paradigm to Reduce the Environmental Footprint of Ruminants by Breeding Low Methanogenic Forages Utilizing Haplotype Variation.</title>
        <authorList>
            <person name="Kaur P."/>
            <person name="Appels R."/>
            <person name="Bayer P.E."/>
            <person name="Keeble-Gagnere G."/>
            <person name="Wang J."/>
            <person name="Hirakawa H."/>
            <person name="Shirasawa K."/>
            <person name="Vercoe P."/>
            <person name="Stefanova K."/>
            <person name="Durmic Z."/>
            <person name="Nichols P."/>
            <person name="Revell C."/>
            <person name="Isobe S.N."/>
            <person name="Edwards D."/>
            <person name="Erskine W."/>
        </authorList>
    </citation>
    <scope>NUCLEOTIDE SEQUENCE [LARGE SCALE GENOMIC DNA]</scope>
    <source>
        <strain evidence="4">cv. Daliak</strain>
    </source>
</reference>
<dbReference type="EMBL" id="DF973126">
    <property type="protein sequence ID" value="GAU12852.1"/>
    <property type="molecule type" value="Genomic_DNA"/>
</dbReference>
<dbReference type="PANTHER" id="PTHR31066:SF68">
    <property type="entry name" value="SERINE_THREONINE-PROTEIN KINASE YAKA-RELATED"/>
    <property type="match status" value="1"/>
</dbReference>
<accession>A0A2Z6LV95</accession>
<proteinExistence type="predicted"/>
<gene>
    <name evidence="3" type="ORF">TSUD_73390</name>
</gene>